<sequence length="297" mass="34904">MDDSNPQLPFELVEIIVSEFWYSEHTSDDRITFMTACPLISRLWRDIYAHITSRNIYVPTVPYLFYLCSTIHSQKSSIYRPFLPESTRTITCHVDLLKSNSDSAMFPYVVLCDLPNYTGFRKCFPNIQYIHLETKSLPGPYCRLSHRLIRTRLSIRLDQATTQRDDLPVDWCITVDDPPDIGEVDPSILERSWMSFLCEVVCDMNQYSWRLRCMFDMSSHFSAAKSSTCSGRVRSFHGRTCCEERSKDMWGINHRFWKAGRTCTSLKTFFSDLYDELCWDDFPEVKLPMWRRTFGVD</sequence>
<keyword evidence="2" id="KW-1185">Reference proteome</keyword>
<dbReference type="RefSeq" id="XP_060329453.1">
    <property type="nucleotide sequence ID" value="XM_060482520.1"/>
</dbReference>
<proteinExistence type="predicted"/>
<evidence type="ECO:0000313" key="1">
    <source>
        <dbReference type="EMBL" id="KAK0457138.1"/>
    </source>
</evidence>
<name>A0AA39KE52_ARMTA</name>
<reference evidence="1" key="1">
    <citation type="submission" date="2023-06" db="EMBL/GenBank/DDBJ databases">
        <authorList>
            <consortium name="Lawrence Berkeley National Laboratory"/>
            <person name="Ahrendt S."/>
            <person name="Sahu N."/>
            <person name="Indic B."/>
            <person name="Wong-Bajracharya J."/>
            <person name="Merenyi Z."/>
            <person name="Ke H.-M."/>
            <person name="Monk M."/>
            <person name="Kocsube S."/>
            <person name="Drula E."/>
            <person name="Lipzen A."/>
            <person name="Balint B."/>
            <person name="Henrissat B."/>
            <person name="Andreopoulos B."/>
            <person name="Martin F.M."/>
            <person name="Harder C.B."/>
            <person name="Rigling D."/>
            <person name="Ford K.L."/>
            <person name="Foster G.D."/>
            <person name="Pangilinan J."/>
            <person name="Papanicolaou A."/>
            <person name="Barry K."/>
            <person name="LaButti K."/>
            <person name="Viragh M."/>
            <person name="Koriabine M."/>
            <person name="Yan M."/>
            <person name="Riley R."/>
            <person name="Champramary S."/>
            <person name="Plett K.L."/>
            <person name="Tsai I.J."/>
            <person name="Slot J."/>
            <person name="Sipos G."/>
            <person name="Plett J."/>
            <person name="Nagy L.G."/>
            <person name="Grigoriev I.V."/>
        </authorList>
    </citation>
    <scope>NUCLEOTIDE SEQUENCE</scope>
    <source>
        <strain evidence="1">CCBAS 213</strain>
    </source>
</reference>
<comment type="caution">
    <text evidence="1">The sequence shown here is derived from an EMBL/GenBank/DDBJ whole genome shotgun (WGS) entry which is preliminary data.</text>
</comment>
<evidence type="ECO:0000313" key="2">
    <source>
        <dbReference type="Proteomes" id="UP001175211"/>
    </source>
</evidence>
<organism evidence="1 2">
    <name type="scientific">Armillaria tabescens</name>
    <name type="common">Ringless honey mushroom</name>
    <name type="synonym">Agaricus tabescens</name>
    <dbReference type="NCBI Taxonomy" id="1929756"/>
    <lineage>
        <taxon>Eukaryota</taxon>
        <taxon>Fungi</taxon>
        <taxon>Dikarya</taxon>
        <taxon>Basidiomycota</taxon>
        <taxon>Agaricomycotina</taxon>
        <taxon>Agaricomycetes</taxon>
        <taxon>Agaricomycetidae</taxon>
        <taxon>Agaricales</taxon>
        <taxon>Marasmiineae</taxon>
        <taxon>Physalacriaceae</taxon>
        <taxon>Desarmillaria</taxon>
    </lineage>
</organism>
<dbReference type="EMBL" id="JAUEPS010000023">
    <property type="protein sequence ID" value="KAK0457138.1"/>
    <property type="molecule type" value="Genomic_DNA"/>
</dbReference>
<dbReference type="GeneID" id="85366068"/>
<protein>
    <submittedName>
        <fullName evidence="1">Uncharacterized protein</fullName>
    </submittedName>
</protein>
<accession>A0AA39KE52</accession>
<dbReference type="Proteomes" id="UP001175211">
    <property type="component" value="Unassembled WGS sequence"/>
</dbReference>
<gene>
    <name evidence="1" type="ORF">EV420DRAFT_542016</name>
</gene>
<dbReference type="AlphaFoldDB" id="A0AA39KE52"/>